<reference evidence="3" key="1">
    <citation type="submission" date="2017-09" db="EMBL/GenBank/DDBJ databases">
        <authorList>
            <person name="Varghese N."/>
            <person name="Submissions S."/>
        </authorList>
    </citation>
    <scope>NUCLEOTIDE SEQUENCE [LARGE SCALE GENOMIC DNA]</scope>
    <source>
        <strain evidence="3">CGMCC 1.12641</strain>
    </source>
</reference>
<evidence type="ECO:0000313" key="3">
    <source>
        <dbReference type="Proteomes" id="UP000219193"/>
    </source>
</evidence>
<gene>
    <name evidence="2" type="ORF">SAMN06296241_1017</name>
</gene>
<proteinExistence type="predicted"/>
<evidence type="ECO:0000313" key="2">
    <source>
        <dbReference type="EMBL" id="SOC79492.1"/>
    </source>
</evidence>
<dbReference type="RefSeq" id="WP_097055220.1">
    <property type="nucleotide sequence ID" value="NZ_OCMF01000001.1"/>
</dbReference>
<sequence length="378" mass="43730">MKIVMFYHSLYSDWNHGNAHFLRGIVKELQKRGHDVDVYEPEGGWSLQNLLKDHGAERLDEFRQYYPSLNPQFYNPGKKLNYHNILGEADLVIVHEWNDPELIAEIGEQKEKFGYKLLFHDTHHRAVSAEEDMKKFNFSNYDGALVFGEVIKKIYQEKNWVQNVWTWHEAADADFFSPNRDEEKEGDLVWIGNWGDGERTEELMEFLINPVKELGIKAKVYGVRYPEKAKQALADAGIEYGDWLPNYKVPEVFANYKVTVHVPRRPYVQMLPGIPTIRPFEALSCGIPLICSPWDDAENLFTPGKDYLIAKDGNDMEYKLAEVLKSAQLAKSLSENGRQTILEKHTCAHRIDALENILRELGLAEEKIFPIHHKTLEA</sequence>
<dbReference type="Pfam" id="PF13524">
    <property type="entry name" value="Glyco_trans_1_2"/>
    <property type="match status" value="1"/>
</dbReference>
<dbReference type="Proteomes" id="UP000219193">
    <property type="component" value="Unassembled WGS sequence"/>
</dbReference>
<organism evidence="2 3">
    <name type="scientific">Salinimicrobium sediminis</name>
    <dbReference type="NCBI Taxonomy" id="1343891"/>
    <lineage>
        <taxon>Bacteria</taxon>
        <taxon>Pseudomonadati</taxon>
        <taxon>Bacteroidota</taxon>
        <taxon>Flavobacteriia</taxon>
        <taxon>Flavobacteriales</taxon>
        <taxon>Flavobacteriaceae</taxon>
        <taxon>Salinimicrobium</taxon>
    </lineage>
</organism>
<dbReference type="CDD" id="cd03801">
    <property type="entry name" value="GT4_PimA-like"/>
    <property type="match status" value="1"/>
</dbReference>
<dbReference type="GO" id="GO:0016757">
    <property type="term" value="F:glycosyltransferase activity"/>
    <property type="evidence" value="ECO:0007669"/>
    <property type="project" value="TreeGrafter"/>
</dbReference>
<feature type="domain" description="Spore protein YkvP/CgeB glycosyl transferase-like" evidence="1">
    <location>
        <begin position="205"/>
        <end position="355"/>
    </location>
</feature>
<protein>
    <submittedName>
        <fullName evidence="2">Spore maturation protein CgeB</fullName>
    </submittedName>
</protein>
<keyword evidence="3" id="KW-1185">Reference proteome</keyword>
<dbReference type="Gene3D" id="3.40.50.2000">
    <property type="entry name" value="Glycogen Phosphorylase B"/>
    <property type="match status" value="2"/>
</dbReference>
<dbReference type="EMBL" id="OCMF01000001">
    <property type="protein sequence ID" value="SOC79492.1"/>
    <property type="molecule type" value="Genomic_DNA"/>
</dbReference>
<accession>A0A285X2F4</accession>
<dbReference type="PANTHER" id="PTHR45947:SF3">
    <property type="entry name" value="SULFOQUINOVOSYL TRANSFERASE SQD2"/>
    <property type="match status" value="1"/>
</dbReference>
<dbReference type="SUPFAM" id="SSF53756">
    <property type="entry name" value="UDP-Glycosyltransferase/glycogen phosphorylase"/>
    <property type="match status" value="1"/>
</dbReference>
<name>A0A285X2F4_9FLAO</name>
<dbReference type="InterPro" id="IPR055259">
    <property type="entry name" value="YkvP/CgeB_Glyco_trans-like"/>
</dbReference>
<evidence type="ECO:0000259" key="1">
    <source>
        <dbReference type="Pfam" id="PF13524"/>
    </source>
</evidence>
<dbReference type="AlphaFoldDB" id="A0A285X2F4"/>
<dbReference type="InterPro" id="IPR050194">
    <property type="entry name" value="Glycosyltransferase_grp1"/>
</dbReference>
<dbReference type="OrthoDB" id="9813806at2"/>
<dbReference type="PANTHER" id="PTHR45947">
    <property type="entry name" value="SULFOQUINOVOSYL TRANSFERASE SQD2"/>
    <property type="match status" value="1"/>
</dbReference>